<gene>
    <name evidence="4" type="ORF">HGMM_F22D11C09</name>
</gene>
<dbReference type="PANTHER" id="PTHR46732:SF8">
    <property type="entry name" value="ATP-DEPENDENT PROTEASE LA (LON) DOMAIN PROTEIN"/>
    <property type="match status" value="1"/>
</dbReference>
<proteinExistence type="predicted"/>
<dbReference type="InterPro" id="IPR015947">
    <property type="entry name" value="PUA-like_sf"/>
</dbReference>
<evidence type="ECO:0000256" key="2">
    <source>
        <dbReference type="SAM" id="Phobius"/>
    </source>
</evidence>
<dbReference type="InterPro" id="IPR003111">
    <property type="entry name" value="Lon_prtase_N"/>
</dbReference>
<reference evidence="4" key="1">
    <citation type="journal article" date="2005" name="Environ. Microbiol.">
        <title>Genetic and functional properties of uncultivated thermophilic crenarchaeotes from a subsurface gold mine as revealed by analysis of genome fragments.</title>
        <authorList>
            <person name="Nunoura T."/>
            <person name="Hirayama H."/>
            <person name="Takami H."/>
            <person name="Oida H."/>
            <person name="Nishi S."/>
            <person name="Shimamura S."/>
            <person name="Suzuki Y."/>
            <person name="Inagaki F."/>
            <person name="Takai K."/>
            <person name="Nealson K.H."/>
            <person name="Horikoshi K."/>
        </authorList>
    </citation>
    <scope>NUCLEOTIDE SEQUENCE</scope>
</reference>
<reference evidence="4" key="2">
    <citation type="journal article" date="2012" name="PLoS ONE">
        <title>A Deeply Branching Thermophilic Bacterium with an Ancient Acetyl-CoA Pathway Dominates a Subsurface Ecosystem.</title>
        <authorList>
            <person name="Takami H."/>
            <person name="Noguchi H."/>
            <person name="Takaki Y."/>
            <person name="Uchiyama I."/>
            <person name="Toyoda A."/>
            <person name="Nishi S."/>
            <person name="Chee G.-J."/>
            <person name="Arai W."/>
            <person name="Nunoura T."/>
            <person name="Itoh T."/>
            <person name="Hattori M."/>
            <person name="Takai K."/>
        </authorList>
    </citation>
    <scope>NUCLEOTIDE SEQUENCE</scope>
</reference>
<organism evidence="4">
    <name type="scientific">uncultured Acidobacteriota bacterium</name>
    <dbReference type="NCBI Taxonomy" id="171953"/>
    <lineage>
        <taxon>Bacteria</taxon>
        <taxon>Pseudomonadati</taxon>
        <taxon>Acidobacteriota</taxon>
        <taxon>environmental samples</taxon>
    </lineage>
</organism>
<feature type="transmembrane region" description="Helical" evidence="2">
    <location>
        <begin position="12"/>
        <end position="30"/>
    </location>
</feature>
<dbReference type="InterPro" id="IPR046336">
    <property type="entry name" value="Lon_prtase_N_sf"/>
</dbReference>
<dbReference type="Gene3D" id="1.20.58.1480">
    <property type="match status" value="1"/>
</dbReference>
<dbReference type="GO" id="GO:0008233">
    <property type="term" value="F:peptidase activity"/>
    <property type="evidence" value="ECO:0007669"/>
    <property type="project" value="UniProtKB-KW"/>
</dbReference>
<name>H5SFU6_9BACT</name>
<dbReference type="SUPFAM" id="SSF88697">
    <property type="entry name" value="PUA domain-like"/>
    <property type="match status" value="1"/>
</dbReference>
<dbReference type="PROSITE" id="PS51787">
    <property type="entry name" value="LON_N"/>
    <property type="match status" value="1"/>
</dbReference>
<feature type="coiled-coil region" evidence="1">
    <location>
        <begin position="187"/>
        <end position="218"/>
    </location>
</feature>
<dbReference type="Gene3D" id="2.30.130.40">
    <property type="entry name" value="LON domain-like"/>
    <property type="match status" value="1"/>
</dbReference>
<protein>
    <submittedName>
        <fullName evidence="4">ATP-dependent protease La</fullName>
    </submittedName>
</protein>
<keyword evidence="2" id="KW-0472">Membrane</keyword>
<accession>H5SFU6</accession>
<dbReference type="GO" id="GO:0006508">
    <property type="term" value="P:proteolysis"/>
    <property type="evidence" value="ECO:0007669"/>
    <property type="project" value="UniProtKB-KW"/>
</dbReference>
<sequence length="231" mass="26635">MKKANGIARLPIFPLPVVLIPEMTLPLHIFEPRYRLMLRQCLEGDRLFGLSYHPEAEVGRLAIPDLESVGCAARILHVRPLPDGRANILTIGTERYRITRYLSQDPYLLAEIEFFADDPIEDEERDVVTALVARATARFVRFLRALQRLHDLPERSVALPDNIERLSFTIAAAVLHQPEDLRHVLELVSTRARLEFLLARLEQLAEDYEQRARSHMEAKRNGHRRSLSRVH</sequence>
<keyword evidence="2" id="KW-1133">Transmembrane helix</keyword>
<dbReference type="EMBL" id="AP011707">
    <property type="protein sequence ID" value="BAL55032.1"/>
    <property type="molecule type" value="Genomic_DNA"/>
</dbReference>
<dbReference type="SMART" id="SM00464">
    <property type="entry name" value="LON"/>
    <property type="match status" value="1"/>
</dbReference>
<keyword evidence="4" id="KW-0378">Hydrolase</keyword>
<evidence type="ECO:0000259" key="3">
    <source>
        <dbReference type="PROSITE" id="PS51787"/>
    </source>
</evidence>
<dbReference type="Pfam" id="PF02190">
    <property type="entry name" value="LON_substr_bdg"/>
    <property type="match status" value="1"/>
</dbReference>
<dbReference type="AlphaFoldDB" id="H5SFU6"/>
<feature type="domain" description="Lon N-terminal" evidence="3">
    <location>
        <begin position="7"/>
        <end position="205"/>
    </location>
</feature>
<keyword evidence="1" id="KW-0175">Coiled coil</keyword>
<keyword evidence="2" id="KW-0812">Transmembrane</keyword>
<evidence type="ECO:0000313" key="4">
    <source>
        <dbReference type="EMBL" id="BAL55032.1"/>
    </source>
</evidence>
<keyword evidence="4" id="KW-0645">Protease</keyword>
<dbReference type="PANTHER" id="PTHR46732">
    <property type="entry name" value="ATP-DEPENDENT PROTEASE LA (LON) DOMAIN PROTEIN"/>
    <property type="match status" value="1"/>
</dbReference>
<evidence type="ECO:0000256" key="1">
    <source>
        <dbReference type="SAM" id="Coils"/>
    </source>
</evidence>